<keyword evidence="3" id="KW-1185">Reference proteome</keyword>
<feature type="transmembrane region" description="Helical" evidence="1">
    <location>
        <begin position="47"/>
        <end position="67"/>
    </location>
</feature>
<feature type="transmembrane region" description="Helical" evidence="1">
    <location>
        <begin position="170"/>
        <end position="191"/>
    </location>
</feature>
<dbReference type="AlphaFoldDB" id="A0A9Q3UK38"/>
<accession>A0A9Q3UK38</accession>
<reference evidence="2" key="1">
    <citation type="submission" date="2021-10" db="EMBL/GenBank/DDBJ databases">
        <title>The diversity and Nitrogen Metabolism of Culturable Nitrate-Utilizing Bacteria Within the Oxygen Minimum Zone of the Changjiang (Yangtze River)Estuary.</title>
        <authorList>
            <person name="Zhang D."/>
            <person name="Zheng J."/>
            <person name="Liu S."/>
            <person name="He W."/>
        </authorList>
    </citation>
    <scope>NUCLEOTIDE SEQUENCE</scope>
    <source>
        <strain evidence="2">FXH-223</strain>
    </source>
</reference>
<keyword evidence="1" id="KW-0472">Membrane</keyword>
<dbReference type="Proteomes" id="UP001108027">
    <property type="component" value="Unassembled WGS sequence"/>
</dbReference>
<dbReference type="RefSeq" id="WP_228232069.1">
    <property type="nucleotide sequence ID" value="NZ_ARXL01000004.1"/>
</dbReference>
<name>A0A9Q3UK38_9GAMM</name>
<evidence type="ECO:0000313" key="2">
    <source>
        <dbReference type="EMBL" id="MCC4306954.1"/>
    </source>
</evidence>
<organism evidence="2 3">
    <name type="scientific">Alloalcanivorax marinus</name>
    <dbReference type="NCBI Taxonomy" id="1177169"/>
    <lineage>
        <taxon>Bacteria</taxon>
        <taxon>Pseudomonadati</taxon>
        <taxon>Pseudomonadota</taxon>
        <taxon>Gammaproteobacteria</taxon>
        <taxon>Oceanospirillales</taxon>
        <taxon>Alcanivoracaceae</taxon>
        <taxon>Alloalcanivorax</taxon>
    </lineage>
</organism>
<keyword evidence="1" id="KW-1133">Transmembrane helix</keyword>
<evidence type="ECO:0000313" key="3">
    <source>
        <dbReference type="Proteomes" id="UP001108027"/>
    </source>
</evidence>
<feature type="transmembrane region" description="Helical" evidence="1">
    <location>
        <begin position="88"/>
        <end position="111"/>
    </location>
</feature>
<protein>
    <submittedName>
        <fullName evidence="2">Uncharacterized protein</fullName>
    </submittedName>
</protein>
<sequence length="198" mass="20640">MASFGRWLALSVIGGVALLMAVARWGEPARTEERSGWLYQQFGDQGVVLGMLAMGLVFLLLGLIGMARSGRALWRHRQAGSPPSPPSAATPGGVRLAGGLLLTGGVLWTVFYLGGKARALATGAAAVEYGYLAVLIGPLAVALGLFYLLVRPGTLQGMQAMNRRERLWFLVFLAVGILAGVALGVGLPAWAPMLAGGP</sequence>
<keyword evidence="1" id="KW-0812">Transmembrane</keyword>
<proteinExistence type="predicted"/>
<evidence type="ECO:0000256" key="1">
    <source>
        <dbReference type="SAM" id="Phobius"/>
    </source>
</evidence>
<gene>
    <name evidence="2" type="ORF">LL252_00095</name>
</gene>
<feature type="transmembrane region" description="Helical" evidence="1">
    <location>
        <begin position="131"/>
        <end position="150"/>
    </location>
</feature>
<comment type="caution">
    <text evidence="2">The sequence shown here is derived from an EMBL/GenBank/DDBJ whole genome shotgun (WGS) entry which is preliminary data.</text>
</comment>
<dbReference type="EMBL" id="JAJGNA010000001">
    <property type="protein sequence ID" value="MCC4306954.1"/>
    <property type="molecule type" value="Genomic_DNA"/>
</dbReference>